<name>A0A917J1D5_9BACT</name>
<dbReference type="EMBL" id="BMIB01000003">
    <property type="protein sequence ID" value="GGH69044.1"/>
    <property type="molecule type" value="Genomic_DNA"/>
</dbReference>
<comment type="caution">
    <text evidence="1">The sequence shown here is derived from an EMBL/GenBank/DDBJ whole genome shotgun (WGS) entry which is preliminary data.</text>
</comment>
<keyword evidence="2" id="KW-1185">Reference proteome</keyword>
<protein>
    <submittedName>
        <fullName evidence="1">Uncharacterized protein</fullName>
    </submittedName>
</protein>
<dbReference type="AlphaFoldDB" id="A0A917J1D5"/>
<sequence length="154" mass="17801">MESNSDIRTQMIDLLSQWQQPWEGTPEEFYVFVFMMYAGTYQEVLEKDLSDPVNGVLRSHFETFAGGFMNIFAVDLSPYESFGDLIDNGNCDHLIREAAFKCKQTLEEICTLEEVTADGTIELSPETQKESALNDLITEIFMKRMQMFFSFKEQ</sequence>
<gene>
    <name evidence="1" type="ORF">GCM10011379_25950</name>
</gene>
<dbReference type="Proteomes" id="UP000627292">
    <property type="component" value="Unassembled WGS sequence"/>
</dbReference>
<proteinExistence type="predicted"/>
<evidence type="ECO:0000313" key="2">
    <source>
        <dbReference type="Proteomes" id="UP000627292"/>
    </source>
</evidence>
<dbReference type="RefSeq" id="WP_188952860.1">
    <property type="nucleotide sequence ID" value="NZ_BMIB01000003.1"/>
</dbReference>
<evidence type="ECO:0000313" key="1">
    <source>
        <dbReference type="EMBL" id="GGH69044.1"/>
    </source>
</evidence>
<reference evidence="1" key="2">
    <citation type="submission" date="2020-09" db="EMBL/GenBank/DDBJ databases">
        <authorList>
            <person name="Sun Q."/>
            <person name="Zhou Y."/>
        </authorList>
    </citation>
    <scope>NUCLEOTIDE SEQUENCE</scope>
    <source>
        <strain evidence="1">CGMCC 1.15290</strain>
    </source>
</reference>
<organism evidence="1 2">
    <name type="scientific">Filimonas zeae</name>
    <dbReference type="NCBI Taxonomy" id="1737353"/>
    <lineage>
        <taxon>Bacteria</taxon>
        <taxon>Pseudomonadati</taxon>
        <taxon>Bacteroidota</taxon>
        <taxon>Chitinophagia</taxon>
        <taxon>Chitinophagales</taxon>
        <taxon>Chitinophagaceae</taxon>
        <taxon>Filimonas</taxon>
    </lineage>
</organism>
<reference evidence="1" key="1">
    <citation type="journal article" date="2014" name="Int. J. Syst. Evol. Microbiol.">
        <title>Complete genome sequence of Corynebacterium casei LMG S-19264T (=DSM 44701T), isolated from a smear-ripened cheese.</title>
        <authorList>
            <consortium name="US DOE Joint Genome Institute (JGI-PGF)"/>
            <person name="Walter F."/>
            <person name="Albersmeier A."/>
            <person name="Kalinowski J."/>
            <person name="Ruckert C."/>
        </authorList>
    </citation>
    <scope>NUCLEOTIDE SEQUENCE</scope>
    <source>
        <strain evidence="1">CGMCC 1.15290</strain>
    </source>
</reference>
<accession>A0A917J1D5</accession>